<gene>
    <name evidence="1" type="ORF">DILT_LOCUS10329</name>
</gene>
<sequence length="102" mass="11659">METHVKSATKLSFVQKARTGHWFLIDGECTVYVSVRLRLRLTYVAPRDRRKPEHTFCHEDASKPCLQCLQINPGGPRSRSISRYIVLKTGTAIFEAKRIVDA</sequence>
<name>A0A3P7LWL8_DIBLA</name>
<dbReference type="Proteomes" id="UP000281553">
    <property type="component" value="Unassembled WGS sequence"/>
</dbReference>
<proteinExistence type="predicted"/>
<reference evidence="1 2" key="1">
    <citation type="submission" date="2018-11" db="EMBL/GenBank/DDBJ databases">
        <authorList>
            <consortium name="Pathogen Informatics"/>
        </authorList>
    </citation>
    <scope>NUCLEOTIDE SEQUENCE [LARGE SCALE GENOMIC DNA]</scope>
</reference>
<dbReference type="AlphaFoldDB" id="A0A3P7LWL8"/>
<keyword evidence="2" id="KW-1185">Reference proteome</keyword>
<evidence type="ECO:0000313" key="2">
    <source>
        <dbReference type="Proteomes" id="UP000281553"/>
    </source>
</evidence>
<dbReference type="EMBL" id="UYRU01059465">
    <property type="protein sequence ID" value="VDN14498.1"/>
    <property type="molecule type" value="Genomic_DNA"/>
</dbReference>
<protein>
    <submittedName>
        <fullName evidence="1">Uncharacterized protein</fullName>
    </submittedName>
</protein>
<evidence type="ECO:0000313" key="1">
    <source>
        <dbReference type="EMBL" id="VDN14498.1"/>
    </source>
</evidence>
<organism evidence="1 2">
    <name type="scientific">Dibothriocephalus latus</name>
    <name type="common">Fish tapeworm</name>
    <name type="synonym">Diphyllobothrium latum</name>
    <dbReference type="NCBI Taxonomy" id="60516"/>
    <lineage>
        <taxon>Eukaryota</taxon>
        <taxon>Metazoa</taxon>
        <taxon>Spiralia</taxon>
        <taxon>Lophotrochozoa</taxon>
        <taxon>Platyhelminthes</taxon>
        <taxon>Cestoda</taxon>
        <taxon>Eucestoda</taxon>
        <taxon>Diphyllobothriidea</taxon>
        <taxon>Diphyllobothriidae</taxon>
        <taxon>Dibothriocephalus</taxon>
    </lineage>
</organism>
<accession>A0A3P7LWL8</accession>